<feature type="compositionally biased region" description="Low complexity" evidence="1">
    <location>
        <begin position="441"/>
        <end position="452"/>
    </location>
</feature>
<evidence type="ECO:0000313" key="2">
    <source>
        <dbReference type="EMBL" id="CAK0905697.1"/>
    </source>
</evidence>
<comment type="caution">
    <text evidence="2">The sequence shown here is derived from an EMBL/GenBank/DDBJ whole genome shotgun (WGS) entry which is preliminary data.</text>
</comment>
<dbReference type="Proteomes" id="UP001189429">
    <property type="component" value="Unassembled WGS sequence"/>
</dbReference>
<proteinExistence type="predicted"/>
<feature type="compositionally biased region" description="Low complexity" evidence="1">
    <location>
        <begin position="116"/>
        <end position="144"/>
    </location>
</feature>
<name>A0ABN9Y3Q3_9DINO</name>
<protein>
    <submittedName>
        <fullName evidence="2">Uncharacterized protein</fullName>
    </submittedName>
</protein>
<sequence length="522" mass="55528">MDPPVAPELLEAVLPEDAPAGHEAWQNCKHDRKNTSQALCYFKFGSQRFQATLACCLTEEAMLRVTRACYVQFARGEPKERVLEFRNEIYAKIKGLKRGRAGDAPAGPPEKRRRTAAANGSAAAPPAAGAEEGADVPAPGAAPARSPPAGSPLGEAPRSVLGPVGCDAALAATAASEDAPPGHEAWSRIHYERSRGLVRLHLRILRRPGLERYTTTVKACGGSEEEAMRIARLCWVKFAEGASKEEVSVYRQGLYDAVAPRVAGAPAGEPPARKVARRGAAMSEAAALEAAKLELKTQGRLEGALLVEGRSSEKKNASINGLYARRPADYDGYGAYEKVGADAAIRPRFLYFWREKSRWKIDCKIPSRRSGFAYLKAAGVASPTQAGPDCQWHVCDDKGEGYGKDPCVRCLEVVPAPGATSPAPERVGHHATQARSLPSQDSSASADSSSDDVGNRTSSDEESSSASGAEPPAQPGADAQAPRSHAGRTAPIRACAKMLVRSGLRCACHFRMAQDCPGCPRP</sequence>
<keyword evidence="3" id="KW-1185">Reference proteome</keyword>
<evidence type="ECO:0000256" key="1">
    <source>
        <dbReference type="SAM" id="MobiDB-lite"/>
    </source>
</evidence>
<dbReference type="EMBL" id="CAUYUJ010021595">
    <property type="protein sequence ID" value="CAK0905697.1"/>
    <property type="molecule type" value="Genomic_DNA"/>
</dbReference>
<feature type="compositionally biased region" description="Low complexity" evidence="1">
    <location>
        <begin position="464"/>
        <end position="482"/>
    </location>
</feature>
<organism evidence="2 3">
    <name type="scientific">Prorocentrum cordatum</name>
    <dbReference type="NCBI Taxonomy" id="2364126"/>
    <lineage>
        <taxon>Eukaryota</taxon>
        <taxon>Sar</taxon>
        <taxon>Alveolata</taxon>
        <taxon>Dinophyceae</taxon>
        <taxon>Prorocentrales</taxon>
        <taxon>Prorocentraceae</taxon>
        <taxon>Prorocentrum</taxon>
    </lineage>
</organism>
<reference evidence="2" key="1">
    <citation type="submission" date="2023-10" db="EMBL/GenBank/DDBJ databases">
        <authorList>
            <person name="Chen Y."/>
            <person name="Shah S."/>
            <person name="Dougan E. K."/>
            <person name="Thang M."/>
            <person name="Chan C."/>
        </authorList>
    </citation>
    <scope>NUCLEOTIDE SEQUENCE [LARGE SCALE GENOMIC DNA]</scope>
</reference>
<feature type="region of interest" description="Disordered" evidence="1">
    <location>
        <begin position="97"/>
        <end position="158"/>
    </location>
</feature>
<gene>
    <name evidence="2" type="ORF">PCOR1329_LOCUS81293</name>
</gene>
<feature type="region of interest" description="Disordered" evidence="1">
    <location>
        <begin position="418"/>
        <end position="485"/>
    </location>
</feature>
<evidence type="ECO:0000313" key="3">
    <source>
        <dbReference type="Proteomes" id="UP001189429"/>
    </source>
</evidence>
<accession>A0ABN9Y3Q3</accession>